<dbReference type="PROSITE" id="PS50865">
    <property type="entry name" value="ZF_MYND_2"/>
    <property type="match status" value="1"/>
</dbReference>
<dbReference type="Pfam" id="PF01753">
    <property type="entry name" value="zf-MYND"/>
    <property type="match status" value="1"/>
</dbReference>
<gene>
    <name evidence="7" type="ORF">FF38_12386</name>
</gene>
<name>A0A0L0CF57_LUCCU</name>
<dbReference type="EMBL" id="JRES01000576">
    <property type="protein sequence ID" value="KNC30134.1"/>
    <property type="molecule type" value="Genomic_DNA"/>
</dbReference>
<feature type="domain" description="MYND-type" evidence="6">
    <location>
        <begin position="46"/>
        <end position="83"/>
    </location>
</feature>
<dbReference type="Proteomes" id="UP000037069">
    <property type="component" value="Unassembled WGS sequence"/>
</dbReference>
<evidence type="ECO:0000313" key="7">
    <source>
        <dbReference type="EMBL" id="KNC30134.1"/>
    </source>
</evidence>
<evidence type="ECO:0000256" key="2">
    <source>
        <dbReference type="ARBA" id="ARBA00022771"/>
    </source>
</evidence>
<dbReference type="InterPro" id="IPR002893">
    <property type="entry name" value="Znf_MYND"/>
</dbReference>
<dbReference type="GO" id="GO:0008270">
    <property type="term" value="F:zinc ion binding"/>
    <property type="evidence" value="ECO:0007669"/>
    <property type="project" value="UniProtKB-KW"/>
</dbReference>
<keyword evidence="3" id="KW-0862">Zinc</keyword>
<dbReference type="OrthoDB" id="76265at2759"/>
<evidence type="ECO:0000256" key="4">
    <source>
        <dbReference type="PROSITE-ProRule" id="PRU00134"/>
    </source>
</evidence>
<dbReference type="AlphaFoldDB" id="A0A0L0CF57"/>
<evidence type="ECO:0000256" key="3">
    <source>
        <dbReference type="ARBA" id="ARBA00022833"/>
    </source>
</evidence>
<dbReference type="STRING" id="7375.A0A0L0CF57"/>
<evidence type="ECO:0000259" key="6">
    <source>
        <dbReference type="PROSITE" id="PS50865"/>
    </source>
</evidence>
<proteinExistence type="predicted"/>
<feature type="region of interest" description="Disordered" evidence="5">
    <location>
        <begin position="1"/>
        <end position="27"/>
    </location>
</feature>
<reference evidence="7 8" key="1">
    <citation type="journal article" date="2015" name="Nat. Commun.">
        <title>Lucilia cuprina genome unlocks parasitic fly biology to underpin future interventions.</title>
        <authorList>
            <person name="Anstead C.A."/>
            <person name="Korhonen P.K."/>
            <person name="Young N.D."/>
            <person name="Hall R.S."/>
            <person name="Jex A.R."/>
            <person name="Murali S.C."/>
            <person name="Hughes D.S."/>
            <person name="Lee S.F."/>
            <person name="Perry T."/>
            <person name="Stroehlein A.J."/>
            <person name="Ansell B.R."/>
            <person name="Breugelmans B."/>
            <person name="Hofmann A."/>
            <person name="Qu J."/>
            <person name="Dugan S."/>
            <person name="Lee S.L."/>
            <person name="Chao H."/>
            <person name="Dinh H."/>
            <person name="Han Y."/>
            <person name="Doddapaneni H.V."/>
            <person name="Worley K.C."/>
            <person name="Muzny D.M."/>
            <person name="Ioannidis P."/>
            <person name="Waterhouse R.M."/>
            <person name="Zdobnov E.M."/>
            <person name="James P.J."/>
            <person name="Bagnall N.H."/>
            <person name="Kotze A.C."/>
            <person name="Gibbs R.A."/>
            <person name="Richards S."/>
            <person name="Batterham P."/>
            <person name="Gasser R.B."/>
        </authorList>
    </citation>
    <scope>NUCLEOTIDE SEQUENCE [LARGE SCALE GENOMIC DNA]</scope>
    <source>
        <strain evidence="7 8">LS</strain>
        <tissue evidence="7">Full body</tissue>
    </source>
</reference>
<organism evidence="7 8">
    <name type="scientific">Lucilia cuprina</name>
    <name type="common">Green bottle fly</name>
    <name type="synonym">Australian sheep blowfly</name>
    <dbReference type="NCBI Taxonomy" id="7375"/>
    <lineage>
        <taxon>Eukaryota</taxon>
        <taxon>Metazoa</taxon>
        <taxon>Ecdysozoa</taxon>
        <taxon>Arthropoda</taxon>
        <taxon>Hexapoda</taxon>
        <taxon>Insecta</taxon>
        <taxon>Pterygota</taxon>
        <taxon>Neoptera</taxon>
        <taxon>Endopterygota</taxon>
        <taxon>Diptera</taxon>
        <taxon>Brachycera</taxon>
        <taxon>Muscomorpha</taxon>
        <taxon>Oestroidea</taxon>
        <taxon>Calliphoridae</taxon>
        <taxon>Luciliinae</taxon>
        <taxon>Lucilia</taxon>
    </lineage>
</organism>
<keyword evidence="2 4" id="KW-0863">Zinc-finger</keyword>
<accession>A0A0L0CF57</accession>
<comment type="caution">
    <text evidence="7">The sequence shown here is derived from an EMBL/GenBank/DDBJ whole genome shotgun (WGS) entry which is preliminary data.</text>
</comment>
<evidence type="ECO:0000256" key="5">
    <source>
        <dbReference type="SAM" id="MobiDB-lite"/>
    </source>
</evidence>
<keyword evidence="1" id="KW-0479">Metal-binding</keyword>
<evidence type="ECO:0000256" key="1">
    <source>
        <dbReference type="ARBA" id="ARBA00022723"/>
    </source>
</evidence>
<dbReference type="Gene3D" id="6.10.140.2220">
    <property type="match status" value="1"/>
</dbReference>
<dbReference type="SUPFAM" id="SSF144232">
    <property type="entry name" value="HIT/MYND zinc finger-like"/>
    <property type="match status" value="1"/>
</dbReference>
<dbReference type="PROSITE" id="PS01360">
    <property type="entry name" value="ZF_MYND_1"/>
    <property type="match status" value="1"/>
</dbReference>
<evidence type="ECO:0000313" key="8">
    <source>
        <dbReference type="Proteomes" id="UP000037069"/>
    </source>
</evidence>
<protein>
    <recommendedName>
        <fullName evidence="6">MYND-type domain-containing protein</fullName>
    </recommendedName>
</protein>
<feature type="compositionally biased region" description="Low complexity" evidence="5">
    <location>
        <begin position="267"/>
        <end position="294"/>
    </location>
</feature>
<feature type="region of interest" description="Disordered" evidence="5">
    <location>
        <begin position="259"/>
        <end position="294"/>
    </location>
</feature>
<sequence length="334" mass="37630">MDSQQVFLVPQIPPLPPASSKVYQQQQTTTQMLQQQQQQQPQPPQCSICGTTQKLLRCAKCKAIYYCSTDHQHLDWPTHKQECRALAKQRQINNRLQQLTNGCGAININAHSNSCNSSTSLTSSWSSNYPFTPANDNLHQQQQNFKSKQLDGSFVLGTHENEILNSKAETVTQNSNSSEYMGNIDANSTTTDQMHNIMPPNPLDPSYGLGIQPNNDNNYYYQTMPTQLDKGQLDQTLLSQLEQSQFNNQSDTLVGTTYTPPPPILDQQQQSNKNLQQMPVHQQPQQPGYMPQPQTSLQYPVPQLSNYLINQHEKSSSYQIGAAVVDENLFENAK</sequence>
<keyword evidence="8" id="KW-1185">Reference proteome</keyword>